<name>D7CTV8_TRURR</name>
<dbReference type="Proteomes" id="UP000000379">
    <property type="component" value="Chromosome"/>
</dbReference>
<dbReference type="AlphaFoldDB" id="D7CTV8"/>
<dbReference type="InterPro" id="IPR001279">
    <property type="entry name" value="Metallo-B-lactamas"/>
</dbReference>
<evidence type="ECO:0000313" key="3">
    <source>
        <dbReference type="Proteomes" id="UP000000379"/>
    </source>
</evidence>
<dbReference type="InterPro" id="IPR036388">
    <property type="entry name" value="WH-like_DNA-bd_sf"/>
</dbReference>
<feature type="domain" description="Metallo-beta-lactamase" evidence="1">
    <location>
        <begin position="29"/>
        <end position="192"/>
    </location>
</feature>
<dbReference type="Gene3D" id="3.60.15.10">
    <property type="entry name" value="Ribonuclease Z/Hydroxyacylglutathione hydrolase-like"/>
    <property type="match status" value="1"/>
</dbReference>
<dbReference type="SUPFAM" id="SSF56281">
    <property type="entry name" value="Metallo-hydrolase/oxidoreductase"/>
    <property type="match status" value="1"/>
</dbReference>
<dbReference type="Pfam" id="PF17778">
    <property type="entry name" value="WHD_BLACT"/>
    <property type="match status" value="1"/>
</dbReference>
<organism evidence="2 3">
    <name type="scientific">Truepera radiovictrix (strain DSM 17093 / CIP 108686 / LMG 22925 / RQ-24)</name>
    <dbReference type="NCBI Taxonomy" id="649638"/>
    <lineage>
        <taxon>Bacteria</taxon>
        <taxon>Thermotogati</taxon>
        <taxon>Deinococcota</taxon>
        <taxon>Deinococci</taxon>
        <taxon>Trueperales</taxon>
        <taxon>Trueperaceae</taxon>
        <taxon>Truepera</taxon>
    </lineage>
</organism>
<dbReference type="eggNOG" id="COG0491">
    <property type="taxonomic scope" value="Bacteria"/>
</dbReference>
<dbReference type="STRING" id="649638.Trad_2549"/>
<gene>
    <name evidence="2" type="ordered locus">Trad_2549</name>
</gene>
<protein>
    <submittedName>
        <fullName evidence="2">Beta-lactamase domain protein</fullName>
    </submittedName>
</protein>
<dbReference type="HOGENOM" id="CLU_048478_2_1_0"/>
<dbReference type="RefSeq" id="WP_013179016.1">
    <property type="nucleotide sequence ID" value="NC_014221.1"/>
</dbReference>
<dbReference type="EMBL" id="CP002049">
    <property type="protein sequence ID" value="ADI15655.1"/>
    <property type="molecule type" value="Genomic_DNA"/>
</dbReference>
<dbReference type="SMART" id="SM00849">
    <property type="entry name" value="Lactamase_B"/>
    <property type="match status" value="1"/>
</dbReference>
<dbReference type="PANTHER" id="PTHR23131:SF0">
    <property type="entry name" value="ENDORIBONUCLEASE LACTB2"/>
    <property type="match status" value="1"/>
</dbReference>
<keyword evidence="3" id="KW-1185">Reference proteome</keyword>
<dbReference type="PANTHER" id="PTHR23131">
    <property type="entry name" value="ENDORIBONUCLEASE LACTB2"/>
    <property type="match status" value="1"/>
</dbReference>
<dbReference type="KEGG" id="tra:Trad_2549"/>
<dbReference type="Gene3D" id="1.10.10.10">
    <property type="entry name" value="Winged helix-like DNA-binding domain superfamily/Winged helix DNA-binding domain"/>
    <property type="match status" value="1"/>
</dbReference>
<reference evidence="3" key="1">
    <citation type="submission" date="2010-05" db="EMBL/GenBank/DDBJ databases">
        <title>The complete genome of Truepera radiovictris DSM 17093.</title>
        <authorList>
            <consortium name="US DOE Joint Genome Institute (JGI-PGF)"/>
            <person name="Lucas S."/>
            <person name="Copeland A."/>
            <person name="Lapidus A."/>
            <person name="Glavina del Rio T."/>
            <person name="Dalin E."/>
            <person name="Tice H."/>
            <person name="Bruce D."/>
            <person name="Goodwin L."/>
            <person name="Pitluck S."/>
            <person name="Kyrpides N."/>
            <person name="Mavromatis K."/>
            <person name="Ovchinnikova G."/>
            <person name="Munk A.C."/>
            <person name="Detter J.C."/>
            <person name="Han C."/>
            <person name="Tapia R."/>
            <person name="Land M."/>
            <person name="Hauser L."/>
            <person name="Markowitz V."/>
            <person name="Cheng J.-F."/>
            <person name="Hugenholtz P."/>
            <person name="Woyke T."/>
            <person name="Wu D."/>
            <person name="Tindall B."/>
            <person name="Pomrenke H.G."/>
            <person name="Brambilla E."/>
            <person name="Klenk H.-P."/>
            <person name="Eisen J.A."/>
        </authorList>
    </citation>
    <scope>NUCLEOTIDE SEQUENCE [LARGE SCALE GENOMIC DNA]</scope>
    <source>
        <strain evidence="3">DSM 17093 / CIP 108686 / LMG 22925 / RQ-24</strain>
    </source>
</reference>
<reference evidence="2 3" key="2">
    <citation type="journal article" date="2011" name="Stand. Genomic Sci.">
        <title>Complete genome sequence of Truepera radiovictrix type strain (RQ-24).</title>
        <authorList>
            <person name="Ivanova N."/>
            <person name="Rohde C."/>
            <person name="Munk C."/>
            <person name="Nolan M."/>
            <person name="Lucas S."/>
            <person name="Del Rio T.G."/>
            <person name="Tice H."/>
            <person name="Deshpande S."/>
            <person name="Cheng J.F."/>
            <person name="Tapia R."/>
            <person name="Han C."/>
            <person name="Goodwin L."/>
            <person name="Pitluck S."/>
            <person name="Liolios K."/>
            <person name="Mavromatis K."/>
            <person name="Mikhailova N."/>
            <person name="Pati A."/>
            <person name="Chen A."/>
            <person name="Palaniappan K."/>
            <person name="Land M."/>
            <person name="Hauser L."/>
            <person name="Chang Y.J."/>
            <person name="Jeffries C.D."/>
            <person name="Brambilla E."/>
            <person name="Rohde M."/>
            <person name="Goker M."/>
            <person name="Tindall B.J."/>
            <person name="Woyke T."/>
            <person name="Bristow J."/>
            <person name="Eisen J.A."/>
            <person name="Markowitz V."/>
            <person name="Hugenholtz P."/>
            <person name="Kyrpides N.C."/>
            <person name="Klenk H.P."/>
            <person name="Lapidus A."/>
        </authorList>
    </citation>
    <scope>NUCLEOTIDE SEQUENCE [LARGE SCALE GENOMIC DNA]</scope>
    <source>
        <strain evidence="3">DSM 17093 / CIP 108686 / LMG 22925 / RQ-24</strain>
    </source>
</reference>
<dbReference type="InterPro" id="IPR041516">
    <property type="entry name" value="LACTB2_WH"/>
</dbReference>
<evidence type="ECO:0000313" key="2">
    <source>
        <dbReference type="EMBL" id="ADI15655.1"/>
    </source>
</evidence>
<accession>D7CTV8</accession>
<evidence type="ECO:0000259" key="1">
    <source>
        <dbReference type="SMART" id="SM00849"/>
    </source>
</evidence>
<sequence length="282" mass="30385">MSAPLVPERVAAHVWRLALPSRTLPPFDHTNSYVIAAGGEGLLVDLGSDDPAVLAELPQLLAGLGVKAVSALLLTHTHPDHCVGVAAFRARFGASVYVHPLEQRRLPAWAQPLGDAQTVALGALSVRALHTPGHSPGHLAFWLPWAEVLLVGDLLAARGSTWVGVPEGDVAAYLASLTRLSALPSRLLAPGHGELVRDPARRLAEVRQHRLEREAQVLTALASETLLVAELRARVYPELHPEAHPELAEMAERSLQAHLIKLQREGRVLERGGRYARVQGVP</sequence>
<dbReference type="InterPro" id="IPR036866">
    <property type="entry name" value="RibonucZ/Hydroxyglut_hydro"/>
</dbReference>
<dbReference type="Pfam" id="PF00753">
    <property type="entry name" value="Lactamase_B"/>
    <property type="match status" value="1"/>
</dbReference>
<dbReference type="InterPro" id="IPR050662">
    <property type="entry name" value="Sec-metab_biosynth-thioest"/>
</dbReference>
<proteinExistence type="predicted"/>